<name>A0A934S4P0_9BACT</name>
<dbReference type="InterPro" id="IPR020988">
    <property type="entry name" value="Pept_U32_collagenase"/>
</dbReference>
<evidence type="ECO:0000259" key="1">
    <source>
        <dbReference type="Pfam" id="PF12392"/>
    </source>
</evidence>
<gene>
    <name evidence="2" type="ORF">JIN85_11655</name>
</gene>
<keyword evidence="3" id="KW-1185">Reference proteome</keyword>
<accession>A0A934S4P0</accession>
<dbReference type="RefSeq" id="WP_200270841.1">
    <property type="nucleotide sequence ID" value="NZ_JAENIJ010000017.1"/>
</dbReference>
<dbReference type="Pfam" id="PF12392">
    <property type="entry name" value="DUF3656"/>
    <property type="match status" value="1"/>
</dbReference>
<evidence type="ECO:0000313" key="3">
    <source>
        <dbReference type="Proteomes" id="UP000603141"/>
    </source>
</evidence>
<dbReference type="AlphaFoldDB" id="A0A934S4P0"/>
<protein>
    <submittedName>
        <fullName evidence="2">U32 family peptidase</fullName>
    </submittedName>
</protein>
<dbReference type="PANTHER" id="PTHR30217">
    <property type="entry name" value="PEPTIDASE U32 FAMILY"/>
    <property type="match status" value="1"/>
</dbReference>
<dbReference type="Proteomes" id="UP000603141">
    <property type="component" value="Unassembled WGS sequence"/>
</dbReference>
<proteinExistence type="predicted"/>
<feature type="domain" description="Peptidase U32 collagenase" evidence="1">
    <location>
        <begin position="401"/>
        <end position="515"/>
    </location>
</feature>
<dbReference type="EMBL" id="JAENIJ010000017">
    <property type="protein sequence ID" value="MBK1883075.1"/>
    <property type="molecule type" value="Genomic_DNA"/>
</dbReference>
<dbReference type="InterPro" id="IPR001539">
    <property type="entry name" value="Peptidase_U32"/>
</dbReference>
<dbReference type="PANTHER" id="PTHR30217:SF10">
    <property type="entry name" value="23S RRNA 5-HYDROXYCYTIDINE C2501 SYNTHASE"/>
    <property type="match status" value="1"/>
</dbReference>
<dbReference type="InterPro" id="IPR051454">
    <property type="entry name" value="RNA/ubiquinone_mod_enzymes"/>
</dbReference>
<evidence type="ECO:0000313" key="2">
    <source>
        <dbReference type="EMBL" id="MBK1883075.1"/>
    </source>
</evidence>
<dbReference type="Pfam" id="PF01136">
    <property type="entry name" value="Peptidase_U32"/>
    <property type="match status" value="1"/>
</dbReference>
<comment type="caution">
    <text evidence="2">The sequence shown here is derived from an EMBL/GenBank/DDBJ whole genome shotgun (WGS) entry which is preliminary data.</text>
</comment>
<organism evidence="2 3">
    <name type="scientific">Luteolibacter pohnpeiensis</name>
    <dbReference type="NCBI Taxonomy" id="454153"/>
    <lineage>
        <taxon>Bacteria</taxon>
        <taxon>Pseudomonadati</taxon>
        <taxon>Verrucomicrobiota</taxon>
        <taxon>Verrucomicrobiia</taxon>
        <taxon>Verrucomicrobiales</taxon>
        <taxon>Verrucomicrobiaceae</taxon>
        <taxon>Luteolibacter</taxon>
    </lineage>
</organism>
<reference evidence="2" key="1">
    <citation type="submission" date="2021-01" db="EMBL/GenBank/DDBJ databases">
        <title>Modified the classification status of verrucomicrobia.</title>
        <authorList>
            <person name="Feng X."/>
        </authorList>
    </citation>
    <scope>NUCLEOTIDE SEQUENCE</scope>
    <source>
        <strain evidence="2">KCTC 22041</strain>
    </source>
</reference>
<sequence>MPRATEPNSTPELLSPAGNWDCARAAVAAGADAIFFGLPRFNARLRADNFTDDDLPELMDFLHRHGVKGFVTMNTLIFTGELESAEKQLRKIAEAGVDALIIQDLGLAKLARTVAPNVELHASTQMTITSPEGLAFVESLFPMERAVLARELSLKEIERFHAASIESLNLKTPLEVFVHGALCVAYSGQCLTSESLGQRSANRGECAQACRMPYELVVDGETRDMGEHRYLLSPQDLAAADLIPGLVKAGVKSFKIEGRLKSPEYVAAVTRVYRKAIDAALSDQPNPITPSDRYELEMTFSRGLTTGWLAGTNHPYLTHGRFGKKRGPVLGEIEACGHGWITLKNTTGVPIAAGDGVVFDAGENRDLEQGARIWKIEGDRLIFHRTYSGINFSRIQPGHTLYKTSDPKLESEIRRFWQNAKPAQRKTPLHLTVSGSPGEPITLRHGSHSVRSETLLGIAEKRPLDTEVLTAQLSRLGDTPYELASLDNQLHGDCHFPLSALNQLRRDLVEKLDSTVTEAPPSPQIATTFRDLLPSIIHDETPAPPSLSVLCRSMVQVNAAIDSGVTSVYCDFEDPRRYKEAVSLFREQSTTPEAKIHLATPRILKPGETGYLKLIERAEPDGLLLRNLASLHYYKDRSDLIKIGDFSLNVANPITAKLLMENASLDHLTVSYDLNIGQVLDLLDGVPNHWFELTLHQHMPMFHMEHCVFCTFLSSGTTYKDCGRPCENHVVHLRDRVGQLHRLQADVGCRNTLFNGRAQTGARFYDELRSTGLSRFRVELLDEDDLGSLRTIQAYQNLLSGRSDAETLLDNVRAFEKLGVTEGTLVES</sequence>